<gene>
    <name evidence="4" type="ORF">ACFPM7_04360</name>
</gene>
<dbReference type="Gene3D" id="1.10.357.40">
    <property type="entry name" value="YbiA-like"/>
    <property type="match status" value="1"/>
</dbReference>
<dbReference type="NCBIfam" id="TIGR02464">
    <property type="entry name" value="ribofla_fusion"/>
    <property type="match status" value="1"/>
</dbReference>
<comment type="caution">
    <text evidence="4">The sequence shown here is derived from an EMBL/GenBank/DDBJ whole genome shotgun (WGS) entry which is preliminary data.</text>
</comment>
<dbReference type="InterPro" id="IPR037238">
    <property type="entry name" value="YbiA-like_sf"/>
</dbReference>
<dbReference type="CDD" id="cd15457">
    <property type="entry name" value="NADAR"/>
    <property type="match status" value="1"/>
</dbReference>
<evidence type="ECO:0000256" key="1">
    <source>
        <dbReference type="ARBA" id="ARBA00000022"/>
    </source>
</evidence>
<dbReference type="SUPFAM" id="SSF143990">
    <property type="entry name" value="YbiA-like"/>
    <property type="match status" value="1"/>
</dbReference>
<evidence type="ECO:0000313" key="4">
    <source>
        <dbReference type="EMBL" id="MFC5286273.1"/>
    </source>
</evidence>
<dbReference type="Pfam" id="PF08719">
    <property type="entry name" value="NADAR"/>
    <property type="match status" value="1"/>
</dbReference>
<accession>A0ABW0EIZ9</accession>
<evidence type="ECO:0000259" key="3">
    <source>
        <dbReference type="Pfam" id="PF08719"/>
    </source>
</evidence>
<comment type="catalytic activity">
    <reaction evidence="1">
        <text>5-amino-6-(5-phospho-D-ribosylamino)uracil + H2O = 5,6-diaminouracil + D-ribose 5-phosphate</text>
        <dbReference type="Rhea" id="RHEA:55020"/>
        <dbReference type="ChEBI" id="CHEBI:15377"/>
        <dbReference type="ChEBI" id="CHEBI:46252"/>
        <dbReference type="ChEBI" id="CHEBI:58453"/>
        <dbReference type="ChEBI" id="CHEBI:78346"/>
    </reaction>
</comment>
<sequence length="172" mass="18924">MSDYLFFWGHRPERDGSIGKGCLSQWWPVTFTVDGHRFASAEHYMMWRKAELFADPDAATRLLASTDPREAKALGRGVRGFDAPTWEAARSAIVLTGSVAKFSQHPDLRAYLLSTAPKTLVEASPDDRVWGIGLSASDPRAQDPSTWRGLNLLGKALTEARDALLAEPPDLA</sequence>
<organism evidence="4 5">
    <name type="scientific">Actinokineospora guangxiensis</name>
    <dbReference type="NCBI Taxonomy" id="1490288"/>
    <lineage>
        <taxon>Bacteria</taxon>
        <taxon>Bacillati</taxon>
        <taxon>Actinomycetota</taxon>
        <taxon>Actinomycetes</taxon>
        <taxon>Pseudonocardiales</taxon>
        <taxon>Pseudonocardiaceae</taxon>
        <taxon>Actinokineospora</taxon>
    </lineage>
</organism>
<feature type="domain" description="NADAR" evidence="3">
    <location>
        <begin position="6"/>
        <end position="164"/>
    </location>
</feature>
<evidence type="ECO:0000313" key="5">
    <source>
        <dbReference type="Proteomes" id="UP001596157"/>
    </source>
</evidence>
<proteinExistence type="predicted"/>
<name>A0ABW0EIZ9_9PSEU</name>
<comment type="catalytic activity">
    <reaction evidence="2">
        <text>2,5-diamino-6-hydroxy-4-(5-phosphoribosylamino)-pyrimidine + H2O = 2,5,6-triamino-4-hydroxypyrimidine + D-ribose 5-phosphate</text>
        <dbReference type="Rhea" id="RHEA:23436"/>
        <dbReference type="ChEBI" id="CHEBI:15377"/>
        <dbReference type="ChEBI" id="CHEBI:58614"/>
        <dbReference type="ChEBI" id="CHEBI:78346"/>
        <dbReference type="ChEBI" id="CHEBI:137796"/>
    </reaction>
</comment>
<evidence type="ECO:0000256" key="2">
    <source>
        <dbReference type="ARBA" id="ARBA00000751"/>
    </source>
</evidence>
<dbReference type="Proteomes" id="UP001596157">
    <property type="component" value="Unassembled WGS sequence"/>
</dbReference>
<dbReference type="EMBL" id="JBHSKF010000002">
    <property type="protein sequence ID" value="MFC5286273.1"/>
    <property type="molecule type" value="Genomic_DNA"/>
</dbReference>
<protein>
    <submittedName>
        <fullName evidence="4">NADAR family protein</fullName>
    </submittedName>
</protein>
<keyword evidence="5" id="KW-1185">Reference proteome</keyword>
<dbReference type="RefSeq" id="WP_378244064.1">
    <property type="nucleotide sequence ID" value="NZ_JBHSKF010000002.1"/>
</dbReference>
<dbReference type="InterPro" id="IPR012816">
    <property type="entry name" value="NADAR"/>
</dbReference>
<reference evidence="5" key="1">
    <citation type="journal article" date="2019" name="Int. J. Syst. Evol. Microbiol.">
        <title>The Global Catalogue of Microorganisms (GCM) 10K type strain sequencing project: providing services to taxonomists for standard genome sequencing and annotation.</title>
        <authorList>
            <consortium name="The Broad Institute Genomics Platform"/>
            <consortium name="The Broad Institute Genome Sequencing Center for Infectious Disease"/>
            <person name="Wu L."/>
            <person name="Ma J."/>
        </authorList>
    </citation>
    <scope>NUCLEOTIDE SEQUENCE [LARGE SCALE GENOMIC DNA]</scope>
    <source>
        <strain evidence="5">CCUG 59778</strain>
    </source>
</reference>